<organism evidence="2 3">
    <name type="scientific">Acer saccharum</name>
    <name type="common">Sugar maple</name>
    <dbReference type="NCBI Taxonomy" id="4024"/>
    <lineage>
        <taxon>Eukaryota</taxon>
        <taxon>Viridiplantae</taxon>
        <taxon>Streptophyta</taxon>
        <taxon>Embryophyta</taxon>
        <taxon>Tracheophyta</taxon>
        <taxon>Spermatophyta</taxon>
        <taxon>Magnoliopsida</taxon>
        <taxon>eudicotyledons</taxon>
        <taxon>Gunneridae</taxon>
        <taxon>Pentapetalae</taxon>
        <taxon>rosids</taxon>
        <taxon>malvids</taxon>
        <taxon>Sapindales</taxon>
        <taxon>Sapindaceae</taxon>
        <taxon>Hippocastanoideae</taxon>
        <taxon>Acereae</taxon>
        <taxon>Acer</taxon>
    </lineage>
</organism>
<keyword evidence="3" id="KW-1185">Reference proteome</keyword>
<proteinExistence type="predicted"/>
<dbReference type="GO" id="GO:0017056">
    <property type="term" value="F:structural constituent of nuclear pore"/>
    <property type="evidence" value="ECO:0007669"/>
    <property type="project" value="TreeGrafter"/>
</dbReference>
<gene>
    <name evidence="2" type="ORF">LWI29_019780</name>
</gene>
<evidence type="ECO:0000313" key="2">
    <source>
        <dbReference type="EMBL" id="KAK0596868.1"/>
    </source>
</evidence>
<accession>A0AA39SUK0</accession>
<protein>
    <submittedName>
        <fullName evidence="2">Uncharacterized protein</fullName>
    </submittedName>
</protein>
<keyword evidence="1" id="KW-0175">Coiled coil</keyword>
<evidence type="ECO:0000313" key="3">
    <source>
        <dbReference type="Proteomes" id="UP001168877"/>
    </source>
</evidence>
<reference evidence="2" key="1">
    <citation type="journal article" date="2022" name="Plant J.">
        <title>Strategies of tolerance reflected in two North American maple genomes.</title>
        <authorList>
            <person name="McEvoy S.L."/>
            <person name="Sezen U.U."/>
            <person name="Trouern-Trend A."/>
            <person name="McMahon S.M."/>
            <person name="Schaberg P.G."/>
            <person name="Yang J."/>
            <person name="Wegrzyn J.L."/>
            <person name="Swenson N.G."/>
        </authorList>
    </citation>
    <scope>NUCLEOTIDE SEQUENCE</scope>
    <source>
        <strain evidence="2">NS2018</strain>
    </source>
</reference>
<name>A0AA39SUK0_ACESA</name>
<dbReference type="AlphaFoldDB" id="A0AA39SUK0"/>
<dbReference type="PANTHER" id="PTHR18898:SF2">
    <property type="entry name" value="NUCLEOPROTEIN TPR"/>
    <property type="match status" value="1"/>
</dbReference>
<comment type="caution">
    <text evidence="2">The sequence shown here is derived from an EMBL/GenBank/DDBJ whole genome shotgun (WGS) entry which is preliminary data.</text>
</comment>
<dbReference type="GO" id="GO:0005643">
    <property type="term" value="C:nuclear pore"/>
    <property type="evidence" value="ECO:0007669"/>
    <property type="project" value="TreeGrafter"/>
</dbReference>
<reference evidence="2" key="2">
    <citation type="submission" date="2023-06" db="EMBL/GenBank/DDBJ databases">
        <authorList>
            <person name="Swenson N.G."/>
            <person name="Wegrzyn J.L."/>
            <person name="Mcevoy S.L."/>
        </authorList>
    </citation>
    <scope>NUCLEOTIDE SEQUENCE</scope>
    <source>
        <strain evidence="2">NS2018</strain>
        <tissue evidence="2">Leaf</tissue>
    </source>
</reference>
<sequence>MPSGDSSSVVQSQLDAVQARNDTSFITDEQTCALLQQKHMSLSEEFSKFESKQAQLQNSVDRCVQELELAQVQAKMHQIHLQSEHMSLSEDLSKLELSEESKHAQLLNSVDQRVQELAQVQADSSVAARAATIGDLHNNTSSITDEQTCALLEQKYMSLFKGFSQLESNHAQLQNSVDRCMQELAQLQSIGEDGEIERTSTEVSELHNTRRRLTGIDLYRSFLMYRNGIFGQEVNYGEYLQGFLLILAISGAKGKEQGATECM</sequence>
<dbReference type="GO" id="GO:0006406">
    <property type="term" value="P:mRNA export from nucleus"/>
    <property type="evidence" value="ECO:0007669"/>
    <property type="project" value="TreeGrafter"/>
</dbReference>
<dbReference type="EMBL" id="JAUESC010000004">
    <property type="protein sequence ID" value="KAK0596868.1"/>
    <property type="molecule type" value="Genomic_DNA"/>
</dbReference>
<dbReference type="Proteomes" id="UP001168877">
    <property type="component" value="Unassembled WGS sequence"/>
</dbReference>
<evidence type="ECO:0000256" key="1">
    <source>
        <dbReference type="SAM" id="Coils"/>
    </source>
</evidence>
<feature type="coiled-coil region" evidence="1">
    <location>
        <begin position="163"/>
        <end position="190"/>
    </location>
</feature>
<dbReference type="PANTHER" id="PTHR18898">
    <property type="entry name" value="NUCLEOPROTEIN TPR-RELATED"/>
    <property type="match status" value="1"/>
</dbReference>